<protein>
    <submittedName>
        <fullName evidence="3">Maleamate amidohydrolase</fullName>
    </submittedName>
</protein>
<dbReference type="AlphaFoldDB" id="A0A7V8JT95"/>
<keyword evidence="1 3" id="KW-0378">Hydrolase</keyword>
<evidence type="ECO:0000313" key="4">
    <source>
        <dbReference type="Proteomes" id="UP000462435"/>
    </source>
</evidence>
<organism evidence="3 4">
    <name type="scientific">Herbaspirillum frisingense</name>
    <dbReference type="NCBI Taxonomy" id="92645"/>
    <lineage>
        <taxon>Bacteria</taxon>
        <taxon>Pseudomonadati</taxon>
        <taxon>Pseudomonadota</taxon>
        <taxon>Betaproteobacteria</taxon>
        <taxon>Burkholderiales</taxon>
        <taxon>Oxalobacteraceae</taxon>
        <taxon>Herbaspirillum</taxon>
    </lineage>
</organism>
<dbReference type="InterPro" id="IPR050272">
    <property type="entry name" value="Isochorismatase-like_hydrls"/>
</dbReference>
<reference evidence="4" key="1">
    <citation type="journal article" date="2020" name="MBio">
        <title>Horizontal gene transfer to a defensive symbiont with a reduced genome amongst a multipartite beetle microbiome.</title>
        <authorList>
            <person name="Waterworth S.C."/>
            <person name="Florez L.V."/>
            <person name="Rees E.R."/>
            <person name="Hertweck C."/>
            <person name="Kaltenpoth M."/>
            <person name="Kwan J.C."/>
        </authorList>
    </citation>
    <scope>NUCLEOTIDE SEQUENCE [LARGE SCALE GENOMIC DNA]</scope>
</reference>
<dbReference type="PANTHER" id="PTHR43540:SF15">
    <property type="entry name" value="BLR5631 PROTEIN"/>
    <property type="match status" value="1"/>
</dbReference>
<dbReference type="PANTHER" id="PTHR43540">
    <property type="entry name" value="PEROXYUREIDOACRYLATE/UREIDOACRYLATE AMIDOHYDROLASE-RELATED"/>
    <property type="match status" value="1"/>
</dbReference>
<sequence length="178" mass="19230">MKALVVIDIQKEYTTPGRRFHIKGIGGSLENAMAMLNVARENGWPIVHVKHAQEGEIFNPASETSAFVDGFSPLEGEALAVKNNISSFSSPAFEQFVAAHPKHEFVVIGYGTTMCCLSTIIDGYNRGHKFSIVGDACAARASTSFSEQSMHEHALKILEPFSRITTLAAEAAYAPAIS</sequence>
<dbReference type="GO" id="GO:0016787">
    <property type="term" value="F:hydrolase activity"/>
    <property type="evidence" value="ECO:0007669"/>
    <property type="project" value="UniProtKB-KW"/>
</dbReference>
<gene>
    <name evidence="3" type="primary">nicF</name>
    <name evidence="3" type="ORF">GAK35_02962</name>
</gene>
<dbReference type="InterPro" id="IPR000868">
    <property type="entry name" value="Isochorismatase-like_dom"/>
</dbReference>
<feature type="domain" description="Isochorismatase-like" evidence="2">
    <location>
        <begin position="3"/>
        <end position="167"/>
    </location>
</feature>
<accession>A0A7V8JT95</accession>
<evidence type="ECO:0000313" key="3">
    <source>
        <dbReference type="EMBL" id="KAF1041983.1"/>
    </source>
</evidence>
<dbReference type="SUPFAM" id="SSF52499">
    <property type="entry name" value="Isochorismatase-like hydrolases"/>
    <property type="match status" value="1"/>
</dbReference>
<dbReference type="InterPro" id="IPR036380">
    <property type="entry name" value="Isochorismatase-like_sf"/>
</dbReference>
<evidence type="ECO:0000259" key="2">
    <source>
        <dbReference type="Pfam" id="PF00857"/>
    </source>
</evidence>
<name>A0A7V8JT95_9BURK</name>
<dbReference type="Gene3D" id="3.40.50.850">
    <property type="entry name" value="Isochorismatase-like"/>
    <property type="match status" value="1"/>
</dbReference>
<evidence type="ECO:0000256" key="1">
    <source>
        <dbReference type="ARBA" id="ARBA00022801"/>
    </source>
</evidence>
<dbReference type="EMBL" id="WNDX01000098">
    <property type="protein sequence ID" value="KAF1041983.1"/>
    <property type="molecule type" value="Genomic_DNA"/>
</dbReference>
<comment type="caution">
    <text evidence="3">The sequence shown here is derived from an EMBL/GenBank/DDBJ whole genome shotgun (WGS) entry which is preliminary data.</text>
</comment>
<dbReference type="Pfam" id="PF00857">
    <property type="entry name" value="Isochorismatase"/>
    <property type="match status" value="1"/>
</dbReference>
<dbReference type="Proteomes" id="UP000462435">
    <property type="component" value="Unassembled WGS sequence"/>
</dbReference>
<proteinExistence type="predicted"/>